<accession>A0A7X8SPN8</accession>
<feature type="transmembrane region" description="Helical" evidence="8">
    <location>
        <begin position="12"/>
        <end position="28"/>
    </location>
</feature>
<evidence type="ECO:0000256" key="7">
    <source>
        <dbReference type="ARBA" id="ARBA00023012"/>
    </source>
</evidence>
<keyword evidence="8" id="KW-0472">Membrane</keyword>
<keyword evidence="8" id="KW-0812">Transmembrane</keyword>
<name>A0A7X8SPN8_9BACT</name>
<dbReference type="GO" id="GO:0005524">
    <property type="term" value="F:ATP binding"/>
    <property type="evidence" value="ECO:0007669"/>
    <property type="project" value="UniProtKB-KW"/>
</dbReference>
<evidence type="ECO:0000256" key="2">
    <source>
        <dbReference type="ARBA" id="ARBA00012438"/>
    </source>
</evidence>
<dbReference type="InterPro" id="IPR004358">
    <property type="entry name" value="Sig_transdc_His_kin-like_C"/>
</dbReference>
<keyword evidence="6" id="KW-0067">ATP-binding</keyword>
<dbReference type="InterPro" id="IPR005467">
    <property type="entry name" value="His_kinase_dom"/>
</dbReference>
<keyword evidence="11" id="KW-1185">Reference proteome</keyword>
<dbReference type="Proteomes" id="UP000585050">
    <property type="component" value="Unassembled WGS sequence"/>
</dbReference>
<dbReference type="AlphaFoldDB" id="A0A7X8SPN8"/>
<dbReference type="InterPro" id="IPR050351">
    <property type="entry name" value="BphY/WalK/GraS-like"/>
</dbReference>
<sequence>MVYKQFRLQVSLRVFLIVLSAIILGFFIQKELFATSVFVFGLIWYQVWLLIQKLNSIAFDMKKFLDSINYDDLTQTFTVNGSGEIQDELNISLQKTLDRFREIRTERESDLMFYKSIAQHVDTGVLAFNTKGKVIFSNMVTKRLFSGIKSSHLEDFKVISEELYDIFKSEEEKETYYCTIPGVYATERVIVQKIILYVKGEVIKVFSIMRVQEEVEKVEIQAWESLITVLTHEIMNAMAPVSSLSDTVKSELEYLKSNYEEKGDAPTLEEITDLIEPMQTITQRTNSMSALVEDFRVMAHLRDSQLQHINVSELCKEIYDQQVLVCEQKGISLKFQVQQDGLLVTADPHQIKVVIENILKNAVEELEGKEGAEIIIRCTQDDIKNKPIIRIIDNGSGIDTDAQQRIFVPFFTTKKGHTGIGLSLARQIMRRNHGRLTLKTSIDAGSEFTLRF</sequence>
<dbReference type="PANTHER" id="PTHR42878:SF7">
    <property type="entry name" value="SENSOR HISTIDINE KINASE GLRK"/>
    <property type="match status" value="1"/>
</dbReference>
<proteinExistence type="predicted"/>
<comment type="catalytic activity">
    <reaction evidence="1">
        <text>ATP + protein L-histidine = ADP + protein N-phospho-L-histidine.</text>
        <dbReference type="EC" id="2.7.13.3"/>
    </reaction>
</comment>
<protein>
    <recommendedName>
        <fullName evidence="2">histidine kinase</fullName>
        <ecNumber evidence="2">2.7.13.3</ecNumber>
    </recommendedName>
</protein>
<dbReference type="EMBL" id="JABAIL010000009">
    <property type="protein sequence ID" value="NLR93982.1"/>
    <property type="molecule type" value="Genomic_DNA"/>
</dbReference>
<dbReference type="GO" id="GO:0004673">
    <property type="term" value="F:protein histidine kinase activity"/>
    <property type="evidence" value="ECO:0007669"/>
    <property type="project" value="UniProtKB-EC"/>
</dbReference>
<dbReference type="GO" id="GO:0000156">
    <property type="term" value="F:phosphorelay response regulator activity"/>
    <property type="evidence" value="ECO:0007669"/>
    <property type="project" value="TreeGrafter"/>
</dbReference>
<evidence type="ECO:0000256" key="6">
    <source>
        <dbReference type="ARBA" id="ARBA00022840"/>
    </source>
</evidence>
<keyword evidence="3" id="KW-0808">Transferase</keyword>
<dbReference type="EC" id="2.7.13.3" evidence="2"/>
<evidence type="ECO:0000259" key="9">
    <source>
        <dbReference type="PROSITE" id="PS50109"/>
    </source>
</evidence>
<gene>
    <name evidence="10" type="ORF">HGP29_22465</name>
</gene>
<organism evidence="10 11">
    <name type="scientific">Flammeovirga agarivorans</name>
    <dbReference type="NCBI Taxonomy" id="2726742"/>
    <lineage>
        <taxon>Bacteria</taxon>
        <taxon>Pseudomonadati</taxon>
        <taxon>Bacteroidota</taxon>
        <taxon>Cytophagia</taxon>
        <taxon>Cytophagales</taxon>
        <taxon>Flammeovirgaceae</taxon>
        <taxon>Flammeovirga</taxon>
    </lineage>
</organism>
<dbReference type="PROSITE" id="PS50109">
    <property type="entry name" value="HIS_KIN"/>
    <property type="match status" value="1"/>
</dbReference>
<evidence type="ECO:0000256" key="8">
    <source>
        <dbReference type="SAM" id="Phobius"/>
    </source>
</evidence>
<keyword evidence="5" id="KW-0418">Kinase</keyword>
<keyword evidence="4" id="KW-0547">Nucleotide-binding</keyword>
<feature type="transmembrane region" description="Helical" evidence="8">
    <location>
        <begin position="34"/>
        <end position="51"/>
    </location>
</feature>
<dbReference type="InterPro" id="IPR036890">
    <property type="entry name" value="HATPase_C_sf"/>
</dbReference>
<dbReference type="PANTHER" id="PTHR42878">
    <property type="entry name" value="TWO-COMPONENT HISTIDINE KINASE"/>
    <property type="match status" value="1"/>
</dbReference>
<keyword evidence="8" id="KW-1133">Transmembrane helix</keyword>
<reference evidence="10 11" key="1">
    <citation type="submission" date="2020-04" db="EMBL/GenBank/DDBJ databases">
        <title>Flammeovirga sp. SR4, a novel species isolated from seawater.</title>
        <authorList>
            <person name="Wang X."/>
        </authorList>
    </citation>
    <scope>NUCLEOTIDE SEQUENCE [LARGE SCALE GENOMIC DNA]</scope>
    <source>
        <strain evidence="10 11">SR4</strain>
    </source>
</reference>
<evidence type="ECO:0000313" key="10">
    <source>
        <dbReference type="EMBL" id="NLR93982.1"/>
    </source>
</evidence>
<feature type="domain" description="Histidine kinase" evidence="9">
    <location>
        <begin position="229"/>
        <end position="452"/>
    </location>
</feature>
<keyword evidence="7" id="KW-0902">Two-component regulatory system</keyword>
<dbReference type="SUPFAM" id="SSF55874">
    <property type="entry name" value="ATPase domain of HSP90 chaperone/DNA topoisomerase II/histidine kinase"/>
    <property type="match status" value="1"/>
</dbReference>
<evidence type="ECO:0000256" key="5">
    <source>
        <dbReference type="ARBA" id="ARBA00022777"/>
    </source>
</evidence>
<comment type="caution">
    <text evidence="10">The sequence shown here is derived from an EMBL/GenBank/DDBJ whole genome shotgun (WGS) entry which is preliminary data.</text>
</comment>
<evidence type="ECO:0000313" key="11">
    <source>
        <dbReference type="Proteomes" id="UP000585050"/>
    </source>
</evidence>
<dbReference type="RefSeq" id="WP_168884695.1">
    <property type="nucleotide sequence ID" value="NZ_JABAIL010000009.1"/>
</dbReference>
<dbReference type="SMART" id="SM00387">
    <property type="entry name" value="HATPase_c"/>
    <property type="match status" value="1"/>
</dbReference>
<evidence type="ECO:0000256" key="4">
    <source>
        <dbReference type="ARBA" id="ARBA00022741"/>
    </source>
</evidence>
<evidence type="ECO:0000256" key="3">
    <source>
        <dbReference type="ARBA" id="ARBA00022679"/>
    </source>
</evidence>
<dbReference type="Gene3D" id="3.30.565.10">
    <property type="entry name" value="Histidine kinase-like ATPase, C-terminal domain"/>
    <property type="match status" value="1"/>
</dbReference>
<dbReference type="InterPro" id="IPR003594">
    <property type="entry name" value="HATPase_dom"/>
</dbReference>
<dbReference type="PRINTS" id="PR00344">
    <property type="entry name" value="BCTRLSENSOR"/>
</dbReference>
<dbReference type="Pfam" id="PF02518">
    <property type="entry name" value="HATPase_c"/>
    <property type="match status" value="1"/>
</dbReference>
<evidence type="ECO:0000256" key="1">
    <source>
        <dbReference type="ARBA" id="ARBA00000085"/>
    </source>
</evidence>
<dbReference type="GO" id="GO:0007234">
    <property type="term" value="P:osmosensory signaling via phosphorelay pathway"/>
    <property type="evidence" value="ECO:0007669"/>
    <property type="project" value="TreeGrafter"/>
</dbReference>
<dbReference type="GO" id="GO:0030295">
    <property type="term" value="F:protein kinase activator activity"/>
    <property type="evidence" value="ECO:0007669"/>
    <property type="project" value="TreeGrafter"/>
</dbReference>